<keyword evidence="2 3" id="KW-0119">Carbohydrate metabolism</keyword>
<dbReference type="PROSITE" id="PS51464">
    <property type="entry name" value="SIS"/>
    <property type="match status" value="1"/>
</dbReference>
<dbReference type="InterPro" id="IPR005486">
    <property type="entry name" value="Glucokinase_regulatory_CS"/>
</dbReference>
<dbReference type="GO" id="GO:0016829">
    <property type="term" value="F:lyase activity"/>
    <property type="evidence" value="ECO:0007669"/>
    <property type="project" value="UniProtKB-KW"/>
</dbReference>
<organism evidence="6 7">
    <name type="scientific">Paenibacillus residui</name>
    <dbReference type="NCBI Taxonomy" id="629724"/>
    <lineage>
        <taxon>Bacteria</taxon>
        <taxon>Bacillati</taxon>
        <taxon>Bacillota</taxon>
        <taxon>Bacilli</taxon>
        <taxon>Bacillales</taxon>
        <taxon>Paenibacillaceae</taxon>
        <taxon>Paenibacillus</taxon>
    </lineage>
</organism>
<comment type="similarity">
    <text evidence="3">Belongs to the GCKR-like family. MurNAc-6-P etherase subfamily.</text>
</comment>
<reference evidence="7" key="1">
    <citation type="journal article" date="2019" name="Int. J. Syst. Evol. Microbiol.">
        <title>The Global Catalogue of Microorganisms (GCM) 10K type strain sequencing project: providing services to taxonomists for standard genome sequencing and annotation.</title>
        <authorList>
            <consortium name="The Broad Institute Genomics Platform"/>
            <consortium name="The Broad Institute Genome Sequencing Center for Infectious Disease"/>
            <person name="Wu L."/>
            <person name="Ma J."/>
        </authorList>
    </citation>
    <scope>NUCLEOTIDE SEQUENCE [LARGE SCALE GENOMIC DNA]</scope>
    <source>
        <strain evidence="7">CCUG 57263</strain>
    </source>
</reference>
<dbReference type="NCBIfam" id="TIGR00274">
    <property type="entry name" value="N-acetylmuramic acid 6-phosphate etherase"/>
    <property type="match status" value="1"/>
</dbReference>
<dbReference type="PROSITE" id="PS01272">
    <property type="entry name" value="GCKR"/>
    <property type="match status" value="1"/>
</dbReference>
<dbReference type="CDD" id="cd05007">
    <property type="entry name" value="SIS_Etherase"/>
    <property type="match status" value="1"/>
</dbReference>
<evidence type="ECO:0000313" key="6">
    <source>
        <dbReference type="EMBL" id="MFD0869692.1"/>
    </source>
</evidence>
<comment type="function">
    <text evidence="3">Specifically catalyzes the cleavage of the D-lactyl ether substituent of MurNAc 6-phosphate, producing GlcNAc 6-phosphate and D-lactate.</text>
</comment>
<keyword evidence="7" id="KW-1185">Reference proteome</keyword>
<feature type="active site" evidence="3">
    <location>
        <position position="114"/>
    </location>
</feature>
<comment type="catalytic activity">
    <reaction evidence="3">
        <text>N-acetyl-D-muramate 6-phosphate + H2O = N-acetyl-D-glucosamine 6-phosphate + (R)-lactate</text>
        <dbReference type="Rhea" id="RHEA:26410"/>
        <dbReference type="ChEBI" id="CHEBI:15377"/>
        <dbReference type="ChEBI" id="CHEBI:16004"/>
        <dbReference type="ChEBI" id="CHEBI:57513"/>
        <dbReference type="ChEBI" id="CHEBI:58722"/>
        <dbReference type="EC" id="4.2.1.126"/>
    </reaction>
</comment>
<dbReference type="Proteomes" id="UP001597120">
    <property type="component" value="Unassembled WGS sequence"/>
</dbReference>
<comment type="subunit">
    <text evidence="3">Homodimer.</text>
</comment>
<comment type="caution">
    <text evidence="6">The sequence shown here is derived from an EMBL/GenBank/DDBJ whole genome shotgun (WGS) entry which is preliminary data.</text>
</comment>
<evidence type="ECO:0000256" key="1">
    <source>
        <dbReference type="ARBA" id="ARBA00023239"/>
    </source>
</evidence>
<dbReference type="NCBIfam" id="NF009222">
    <property type="entry name" value="PRK12570.1"/>
    <property type="match status" value="1"/>
</dbReference>
<gene>
    <name evidence="3 6" type="primary">murQ</name>
    <name evidence="6" type="ORF">ACFQ03_11065</name>
</gene>
<evidence type="ECO:0000259" key="5">
    <source>
        <dbReference type="PROSITE" id="PS51464"/>
    </source>
</evidence>
<proteinExistence type="inferred from homology"/>
<dbReference type="RefSeq" id="WP_379288144.1">
    <property type="nucleotide sequence ID" value="NZ_JBHTIU010000034.1"/>
</dbReference>
<evidence type="ECO:0000313" key="7">
    <source>
        <dbReference type="Proteomes" id="UP001597120"/>
    </source>
</evidence>
<evidence type="ECO:0000256" key="3">
    <source>
        <dbReference type="HAMAP-Rule" id="MF_00068"/>
    </source>
</evidence>
<dbReference type="Pfam" id="PF22645">
    <property type="entry name" value="GKRP_SIS_N"/>
    <property type="match status" value="1"/>
</dbReference>
<evidence type="ECO:0000256" key="4">
    <source>
        <dbReference type="SAM" id="MobiDB-lite"/>
    </source>
</evidence>
<dbReference type="Gene3D" id="1.10.8.1080">
    <property type="match status" value="1"/>
</dbReference>
<dbReference type="InterPro" id="IPR005488">
    <property type="entry name" value="Etherase_MurQ"/>
</dbReference>
<evidence type="ECO:0000256" key="2">
    <source>
        <dbReference type="ARBA" id="ARBA00023277"/>
    </source>
</evidence>
<feature type="domain" description="SIS" evidence="5">
    <location>
        <begin position="56"/>
        <end position="218"/>
    </location>
</feature>
<feature type="active site" description="Proton donor" evidence="3">
    <location>
        <position position="84"/>
    </location>
</feature>
<dbReference type="InterPro" id="IPR046348">
    <property type="entry name" value="SIS_dom_sf"/>
</dbReference>
<feature type="region of interest" description="Disordered" evidence="4">
    <location>
        <begin position="1"/>
        <end position="20"/>
    </location>
</feature>
<dbReference type="HAMAP" id="MF_00068">
    <property type="entry name" value="MurQ"/>
    <property type="match status" value="1"/>
</dbReference>
<dbReference type="InterPro" id="IPR001347">
    <property type="entry name" value="SIS_dom"/>
</dbReference>
<dbReference type="EC" id="4.2.1.126" evidence="3"/>
<dbReference type="Gene3D" id="3.40.50.10490">
    <property type="entry name" value="Glucose-6-phosphate isomerase like protein, domain 1"/>
    <property type="match status" value="1"/>
</dbReference>
<comment type="pathway">
    <text evidence="3">Amino-sugar metabolism; N-acetylmuramate degradation.</text>
</comment>
<dbReference type="InterPro" id="IPR040190">
    <property type="entry name" value="MURQ/GCKR"/>
</dbReference>
<dbReference type="SUPFAM" id="SSF53697">
    <property type="entry name" value="SIS domain"/>
    <property type="match status" value="1"/>
</dbReference>
<keyword evidence="1 3" id="KW-0456">Lyase</keyword>
<dbReference type="NCBIfam" id="NF003915">
    <property type="entry name" value="PRK05441.1"/>
    <property type="match status" value="1"/>
</dbReference>
<dbReference type="PANTHER" id="PTHR10088:SF4">
    <property type="entry name" value="GLUCOKINASE REGULATORY PROTEIN"/>
    <property type="match status" value="1"/>
</dbReference>
<dbReference type="EMBL" id="JBHTIU010000034">
    <property type="protein sequence ID" value="MFD0869692.1"/>
    <property type="molecule type" value="Genomic_DNA"/>
</dbReference>
<accession>A0ABW3D8B0</accession>
<protein>
    <recommendedName>
        <fullName evidence="3">N-acetylmuramic acid 6-phosphate etherase</fullName>
        <shortName evidence="3">MurNAc-6-P etherase</shortName>
        <ecNumber evidence="3">4.2.1.126</ecNumber>
    </recommendedName>
    <alternativeName>
        <fullName evidence="3">N-acetylmuramic acid 6-phosphate hydrolase</fullName>
    </alternativeName>
    <alternativeName>
        <fullName evidence="3">N-acetylmuramic acid 6-phosphate lyase</fullName>
    </alternativeName>
</protein>
<dbReference type="PANTHER" id="PTHR10088">
    <property type="entry name" value="GLUCOKINASE REGULATORY PROTEIN"/>
    <property type="match status" value="1"/>
</dbReference>
<sequence length="302" mass="31656">MNETDRLDTEQVNPLSDDLDQMSTEQILRVMNDEDRQVPVVVGQHLPVIAQAVDCIADALGRGGRLFYVGAGTSGRLAALDAYECPPTFGTPPETVQALLAGGSQLIQADESAEDDARQGADDLRARSVGPNDVVVGIAASGRTPYVLGALSCAKQSGARTIGLSCSAGSALGQAADIAIEVPVGPEVLTGSTRLKAGTAQKLILNMLSTAAMVKLGKVYRNFMVDMQPTNNKLLQRAERIVTNATGEEEAAAVQALQQTGYNVKAAIVLLISGTDAATSIRLLEQSGGRVRDAIRLAQNKD</sequence>
<dbReference type="Pfam" id="PF20741">
    <property type="entry name" value="GKRP-like_C"/>
    <property type="match status" value="1"/>
</dbReference>
<comment type="miscellaneous">
    <text evidence="3">A lyase-type mechanism (elimination/hydration) is suggested for the cleavage of the lactyl ether bond of MurNAc 6-phosphate, with the formation of an alpha,beta-unsaturated aldehyde intermediate with (E)-stereochemistry, followed by the syn addition of water to give product.</text>
</comment>
<name>A0ABW3D8B0_9BACL</name>